<name>A0ABQ9R4E2_9PEZI</name>
<organism evidence="2 3">
    <name type="scientific">Colletotrichum tamarilloi</name>
    <dbReference type="NCBI Taxonomy" id="1209934"/>
    <lineage>
        <taxon>Eukaryota</taxon>
        <taxon>Fungi</taxon>
        <taxon>Dikarya</taxon>
        <taxon>Ascomycota</taxon>
        <taxon>Pezizomycotina</taxon>
        <taxon>Sordariomycetes</taxon>
        <taxon>Hypocreomycetidae</taxon>
        <taxon>Glomerellales</taxon>
        <taxon>Glomerellaceae</taxon>
        <taxon>Colletotrichum</taxon>
        <taxon>Colletotrichum acutatum species complex</taxon>
    </lineage>
</organism>
<comment type="caution">
    <text evidence="2">The sequence shown here is derived from an EMBL/GenBank/DDBJ whole genome shotgun (WGS) entry which is preliminary data.</text>
</comment>
<dbReference type="RefSeq" id="XP_060380311.1">
    <property type="nucleotide sequence ID" value="XM_060525129.1"/>
</dbReference>
<evidence type="ECO:0000313" key="3">
    <source>
        <dbReference type="Proteomes" id="UP001227543"/>
    </source>
</evidence>
<feature type="region of interest" description="Disordered" evidence="1">
    <location>
        <begin position="127"/>
        <end position="150"/>
    </location>
</feature>
<reference evidence="2 3" key="1">
    <citation type="submission" date="2016-10" db="EMBL/GenBank/DDBJ databases">
        <title>The genome sequence of Colletotrichum fioriniae PJ7.</title>
        <authorList>
            <person name="Baroncelli R."/>
        </authorList>
    </citation>
    <scope>NUCLEOTIDE SEQUENCE [LARGE SCALE GENOMIC DNA]</scope>
    <source>
        <strain evidence="2 3">Tom-12</strain>
    </source>
</reference>
<dbReference type="EMBL" id="MLFU01000034">
    <property type="protein sequence ID" value="KAK1494228.1"/>
    <property type="molecule type" value="Genomic_DNA"/>
</dbReference>
<proteinExistence type="predicted"/>
<sequence>LPYLCLSIIRLPSDLIKTLSGKTPSKPSSWKPIHPRGQAPESNCRPVNGARLASVLPALIIDGWGFLLIQASNSTTQSILGPSTPPTTSWALPMACYSGGQISTKPRWGAKRLVLSRAPETQVRFAGKASPSAAIPPFHHADGCDASSRT</sequence>
<keyword evidence="3" id="KW-1185">Reference proteome</keyword>
<feature type="region of interest" description="Disordered" evidence="1">
    <location>
        <begin position="20"/>
        <end position="42"/>
    </location>
</feature>
<gene>
    <name evidence="2" type="ORF">CTAM01_09109</name>
</gene>
<accession>A0ABQ9R4E2</accession>
<feature type="non-terminal residue" evidence="2">
    <location>
        <position position="1"/>
    </location>
</feature>
<evidence type="ECO:0000313" key="2">
    <source>
        <dbReference type="EMBL" id="KAK1494228.1"/>
    </source>
</evidence>
<dbReference type="GeneID" id="85409367"/>
<evidence type="ECO:0000256" key="1">
    <source>
        <dbReference type="SAM" id="MobiDB-lite"/>
    </source>
</evidence>
<dbReference type="Proteomes" id="UP001227543">
    <property type="component" value="Unassembled WGS sequence"/>
</dbReference>
<protein>
    <submittedName>
        <fullName evidence="2">Uncharacterized protein</fullName>
    </submittedName>
</protein>